<dbReference type="InterPro" id="IPR010980">
    <property type="entry name" value="Cyt_c/b562"/>
</dbReference>
<sequence>MKKVLLTLAVSSIVTFASADEKTIKATMSLMTQGMAQIQHGFAYSNRMDVENGIKVLENANAIFSKVDVTTFIENNNKVQVTKNINENLAENLEKFKKAVKAQDYTESTKYYGQVTSNCIACHRTIRGW</sequence>
<keyword evidence="3" id="KW-1185">Reference proteome</keyword>
<dbReference type="OrthoDB" id="5327074at2"/>
<dbReference type="EMBL" id="CP043617">
    <property type="protein sequence ID" value="QFR49440.1"/>
    <property type="molecule type" value="Genomic_DNA"/>
</dbReference>
<feature type="signal peptide" evidence="1">
    <location>
        <begin position="1"/>
        <end position="19"/>
    </location>
</feature>
<dbReference type="RefSeq" id="WP_152307383.1">
    <property type="nucleotide sequence ID" value="NZ_CP043617.1"/>
</dbReference>
<dbReference type="GO" id="GO:0009055">
    <property type="term" value="F:electron transfer activity"/>
    <property type="evidence" value="ECO:0007669"/>
    <property type="project" value="InterPro"/>
</dbReference>
<feature type="chain" id="PRO_5024866605" evidence="1">
    <location>
        <begin position="20"/>
        <end position="129"/>
    </location>
</feature>
<evidence type="ECO:0000313" key="3">
    <source>
        <dbReference type="Proteomes" id="UP000326944"/>
    </source>
</evidence>
<dbReference type="Proteomes" id="UP000326944">
    <property type="component" value="Chromosome"/>
</dbReference>
<accession>A0A5P8P1D4</accession>
<dbReference type="GO" id="GO:0022900">
    <property type="term" value="P:electron transport chain"/>
    <property type="evidence" value="ECO:0007669"/>
    <property type="project" value="InterPro"/>
</dbReference>
<dbReference type="GO" id="GO:0020037">
    <property type="term" value="F:heme binding"/>
    <property type="evidence" value="ECO:0007669"/>
    <property type="project" value="InterPro"/>
</dbReference>
<name>A0A5P8P1D4_9BACT</name>
<protein>
    <submittedName>
        <fullName evidence="2">Cytochrome C</fullName>
    </submittedName>
</protein>
<dbReference type="SUPFAM" id="SSF47175">
    <property type="entry name" value="Cytochromes"/>
    <property type="match status" value="1"/>
</dbReference>
<dbReference type="KEGG" id="sulg:FJR48_06745"/>
<reference evidence="2 3" key="1">
    <citation type="submission" date="2019-09" db="EMBL/GenBank/DDBJ databases">
        <title>Sulfurimonas gotlandica sp. nov., a chemoautotrophic and psychrotolerant epsilonproteobacterium isolated from a pelagic redoxcline, and an emended description of the genus Sulfurimonas.</title>
        <authorList>
            <person name="Wang S."/>
            <person name="Jiang L."/>
            <person name="Shao S."/>
        </authorList>
    </citation>
    <scope>NUCLEOTIDE SEQUENCE [LARGE SCALE GENOMIC DNA]</scope>
    <source>
        <strain evidence="2 3">GYSZ_1</strain>
    </source>
</reference>
<dbReference type="GO" id="GO:0005506">
    <property type="term" value="F:iron ion binding"/>
    <property type="evidence" value="ECO:0007669"/>
    <property type="project" value="InterPro"/>
</dbReference>
<gene>
    <name evidence="2" type="ORF">FJR48_06745</name>
</gene>
<organism evidence="2 3">
    <name type="scientific">Sulfurimonas lithotrophica</name>
    <dbReference type="NCBI Taxonomy" id="2590022"/>
    <lineage>
        <taxon>Bacteria</taxon>
        <taxon>Pseudomonadati</taxon>
        <taxon>Campylobacterota</taxon>
        <taxon>Epsilonproteobacteria</taxon>
        <taxon>Campylobacterales</taxon>
        <taxon>Sulfurimonadaceae</taxon>
        <taxon>Sulfurimonas</taxon>
    </lineage>
</organism>
<evidence type="ECO:0000313" key="2">
    <source>
        <dbReference type="EMBL" id="QFR49440.1"/>
    </source>
</evidence>
<keyword evidence="1" id="KW-0732">Signal</keyword>
<dbReference type="AlphaFoldDB" id="A0A5P8P1D4"/>
<proteinExistence type="predicted"/>
<evidence type="ECO:0000256" key="1">
    <source>
        <dbReference type="SAM" id="SignalP"/>
    </source>
</evidence>